<dbReference type="OrthoDB" id="9784378at2"/>
<dbReference type="PANTHER" id="PTHR43143:SF6">
    <property type="entry name" value="BLL3016 PROTEIN"/>
    <property type="match status" value="1"/>
</dbReference>
<feature type="domain" description="Calcineurin-like phosphoesterase C-terminal" evidence="3">
    <location>
        <begin position="380"/>
        <end position="557"/>
    </location>
</feature>
<dbReference type="Pfam" id="PF00149">
    <property type="entry name" value="Metallophos"/>
    <property type="match status" value="1"/>
</dbReference>
<evidence type="ECO:0000259" key="4">
    <source>
        <dbReference type="Pfam" id="PF16371"/>
    </source>
</evidence>
<feature type="compositionally biased region" description="Low complexity" evidence="1">
    <location>
        <begin position="35"/>
        <end position="49"/>
    </location>
</feature>
<dbReference type="InterPro" id="IPR029052">
    <property type="entry name" value="Metallo-depent_PP-like"/>
</dbReference>
<dbReference type="InterPro" id="IPR004843">
    <property type="entry name" value="Calcineurin-like_PHP"/>
</dbReference>
<protein>
    <submittedName>
        <fullName evidence="5">Cna protein B-type domain containing protein</fullName>
    </submittedName>
</protein>
<evidence type="ECO:0000313" key="5">
    <source>
        <dbReference type="EMBL" id="RYB05095.1"/>
    </source>
</evidence>
<evidence type="ECO:0000259" key="3">
    <source>
        <dbReference type="Pfam" id="PF16370"/>
    </source>
</evidence>
<evidence type="ECO:0000256" key="1">
    <source>
        <dbReference type="SAM" id="MobiDB-lite"/>
    </source>
</evidence>
<dbReference type="InterPro" id="IPR032285">
    <property type="entry name" value="Metallophos_N"/>
</dbReference>
<name>A0A4Q2REP7_9HYPH</name>
<evidence type="ECO:0000259" key="2">
    <source>
        <dbReference type="Pfam" id="PF00149"/>
    </source>
</evidence>
<dbReference type="InterPro" id="IPR032288">
    <property type="entry name" value="Metallophos_C"/>
</dbReference>
<dbReference type="Proteomes" id="UP000289411">
    <property type="component" value="Unassembled WGS sequence"/>
</dbReference>
<keyword evidence="6" id="KW-1185">Reference proteome</keyword>
<dbReference type="SUPFAM" id="SSF56300">
    <property type="entry name" value="Metallo-dependent phosphatases"/>
    <property type="match status" value="1"/>
</dbReference>
<feature type="domain" description="Calcineurin-like phosphoesterase" evidence="2">
    <location>
        <begin position="199"/>
        <end position="359"/>
    </location>
</feature>
<accession>A0A4Q2REP7</accession>
<reference evidence="5 6" key="2">
    <citation type="submission" date="2019-02" db="EMBL/GenBank/DDBJ databases">
        <title>'Lichenibacterium ramalinii' gen. nov. sp. nov., 'Lichenibacterium minor' gen. nov. sp. nov.</title>
        <authorList>
            <person name="Pankratov T."/>
        </authorList>
    </citation>
    <scope>NUCLEOTIDE SEQUENCE [LARGE SCALE GENOMIC DNA]</scope>
    <source>
        <strain evidence="5 6">RmlP001</strain>
    </source>
</reference>
<dbReference type="InterPro" id="IPR006311">
    <property type="entry name" value="TAT_signal"/>
</dbReference>
<dbReference type="PANTHER" id="PTHR43143">
    <property type="entry name" value="METALLOPHOSPHOESTERASE, CALCINEURIN SUPERFAMILY"/>
    <property type="match status" value="1"/>
</dbReference>
<dbReference type="Gene3D" id="3.60.21.10">
    <property type="match status" value="1"/>
</dbReference>
<proteinExistence type="predicted"/>
<organism evidence="5 6">
    <name type="scientific">Lichenibacterium ramalinae</name>
    <dbReference type="NCBI Taxonomy" id="2316527"/>
    <lineage>
        <taxon>Bacteria</taxon>
        <taxon>Pseudomonadati</taxon>
        <taxon>Pseudomonadota</taxon>
        <taxon>Alphaproteobacteria</taxon>
        <taxon>Hyphomicrobiales</taxon>
        <taxon>Lichenihabitantaceae</taxon>
        <taxon>Lichenibacterium</taxon>
    </lineage>
</organism>
<sequence>MTADKDGFSRRDVIRGAAASGAALVLAPATADAQGSGAPAAADAHGSGTPASVTGRVFDDGEGGGRRGIPGVLVSNGREVAVTDADGRYTLPVADETVVFVVKPAGYMTPVEPGTLLPRFFYIHQPRGTPAALDLAYPGIAPTGPLPASVDFPLRRQDEPASFDVVVFTDPQPETDVEIDFVRDDVLPALRGTQARFGLSLGDEMFDDLSLYDRYNRIVGTVGLPWYNIGGNHDLNYEAPDRRYARETFKRVYGPAYYAFAYADAVFVMLDDVDYLGADKASPRGAGRYQGRLDPAQLDFVRNLLAHVPDDKLVVVTLHIPLRTYLDDKPDENLVNRADLLKLLSGRPHTFSMSGHTHTTEHHYLGAEDGFDGEAPHHHHVLTAVSGSWWSGPFDHRGVAVADSRDGTPNGFHILSVDGNRYSTRFVPAKEPDERQIRVSVLSQFHDEMRRDYRPGALLQPRLPAREVHAATVVANVFDGGPKTAVTLRIGDGDPLPMARRVAPDPFVAEVYARNEATKKPWVQPVPCSHLWTARLPALRPGTYPVLVEAVNEYGRTVSARLALEIEG</sequence>
<feature type="region of interest" description="Disordered" evidence="1">
    <location>
        <begin position="35"/>
        <end position="69"/>
    </location>
</feature>
<dbReference type="PROSITE" id="PS51318">
    <property type="entry name" value="TAT"/>
    <property type="match status" value="1"/>
</dbReference>
<evidence type="ECO:0000313" key="6">
    <source>
        <dbReference type="Proteomes" id="UP000289411"/>
    </source>
</evidence>
<dbReference type="EMBL" id="QYBC01000008">
    <property type="protein sequence ID" value="RYB05095.1"/>
    <property type="molecule type" value="Genomic_DNA"/>
</dbReference>
<dbReference type="RefSeq" id="WP_129219336.1">
    <property type="nucleotide sequence ID" value="NZ_QYBC01000008.1"/>
</dbReference>
<gene>
    <name evidence="5" type="ORF">D3272_11620</name>
</gene>
<dbReference type="Pfam" id="PF16371">
    <property type="entry name" value="MetallophosN"/>
    <property type="match status" value="1"/>
</dbReference>
<dbReference type="InterPro" id="IPR008969">
    <property type="entry name" value="CarboxyPept-like_regulatory"/>
</dbReference>
<reference evidence="5 6" key="1">
    <citation type="submission" date="2018-09" db="EMBL/GenBank/DDBJ databases">
        <authorList>
            <person name="Grouzdev D.S."/>
            <person name="Krutkina M.S."/>
        </authorList>
    </citation>
    <scope>NUCLEOTIDE SEQUENCE [LARGE SCALE GENOMIC DNA]</scope>
    <source>
        <strain evidence="5 6">RmlP001</strain>
    </source>
</reference>
<feature type="domain" description="Calcineurin-like phosphoesterase N-terminal" evidence="4">
    <location>
        <begin position="67"/>
        <end position="126"/>
    </location>
</feature>
<comment type="caution">
    <text evidence="5">The sequence shown here is derived from an EMBL/GenBank/DDBJ whole genome shotgun (WGS) entry which is preliminary data.</text>
</comment>
<dbReference type="InterPro" id="IPR051918">
    <property type="entry name" value="STPP_CPPED1"/>
</dbReference>
<dbReference type="GO" id="GO:0016787">
    <property type="term" value="F:hydrolase activity"/>
    <property type="evidence" value="ECO:0007669"/>
    <property type="project" value="InterPro"/>
</dbReference>
<dbReference type="SUPFAM" id="SSF49464">
    <property type="entry name" value="Carboxypeptidase regulatory domain-like"/>
    <property type="match status" value="1"/>
</dbReference>
<dbReference type="Pfam" id="PF16370">
    <property type="entry name" value="MetallophosC"/>
    <property type="match status" value="1"/>
</dbReference>
<dbReference type="AlphaFoldDB" id="A0A4Q2REP7"/>